<gene>
    <name evidence="3" type="ORF">A3A36_03005</name>
</gene>
<dbReference type="InterPro" id="IPR037035">
    <property type="entry name" value="GK-like_C_sf"/>
</dbReference>
<reference evidence="3 4" key="1">
    <citation type="journal article" date="2016" name="Nat. Commun.">
        <title>Thousands of microbial genomes shed light on interconnected biogeochemical processes in an aquifer system.</title>
        <authorList>
            <person name="Anantharaman K."/>
            <person name="Brown C.T."/>
            <person name="Hug L.A."/>
            <person name="Sharon I."/>
            <person name="Castelle C.J."/>
            <person name="Probst A.J."/>
            <person name="Thomas B.C."/>
            <person name="Singh A."/>
            <person name="Wilkins M.J."/>
            <person name="Karaoz U."/>
            <person name="Brodie E.L."/>
            <person name="Williams K.H."/>
            <person name="Hubbard S.S."/>
            <person name="Banfield J.F."/>
        </authorList>
    </citation>
    <scope>NUCLEOTIDE SEQUENCE [LARGE SCALE GENOMIC DNA]</scope>
</reference>
<proteinExistence type="predicted"/>
<sequence>MEHVIRNFKTLAENDLRQDALAIAEAGYIAIDTASALERKLRVTGDELHIGEKTFSLTGRRIFFVGIGKCAFAGARAIEKILGERLAGGVALDIASNTETPSAKVEALTGTHPLPNGTNVQSSKRIIEFLSDLREDDLVIMLISGGGSTLLCLPDAPMTYLDESTLFHELTAHGASIQDINIVRKHISRARGGALAKAAYPAEVVTLIFSDVPRNDVHTISSGPTVLDTSTVADAQAILSKYNVIPPANTTFIETPKEANYFERVTNMLFLTNQDALLAMQNEAKRRGYATETVDDRFTGEARDVGHAVLEKLHTSPTNTALFYAGESTVTTAASRGKGGRNQEMALAALERIRDGELILSFASDGHDNTEHAGAIADTMSREHARAQNLSIGEYLDAHRSYDFFKTTGDALITGYTESNVSDLIVALKK</sequence>
<dbReference type="Pfam" id="PF13660">
    <property type="entry name" value="DUF4147"/>
    <property type="match status" value="1"/>
</dbReference>
<evidence type="ECO:0000259" key="2">
    <source>
        <dbReference type="Pfam" id="PF13660"/>
    </source>
</evidence>
<dbReference type="PANTHER" id="PTHR12227">
    <property type="entry name" value="GLYCERATE KINASE"/>
    <property type="match status" value="1"/>
</dbReference>
<comment type="caution">
    <text evidence="3">The sequence shown here is derived from an EMBL/GenBank/DDBJ whole genome shotgun (WGS) entry which is preliminary data.</text>
</comment>
<evidence type="ECO:0000313" key="3">
    <source>
        <dbReference type="EMBL" id="OGG78291.1"/>
    </source>
</evidence>
<dbReference type="SUPFAM" id="SSF82544">
    <property type="entry name" value="GckA/TtuD-like"/>
    <property type="match status" value="1"/>
</dbReference>
<dbReference type="InterPro" id="IPR038614">
    <property type="entry name" value="GK_N_sf"/>
</dbReference>
<organism evidence="3 4">
    <name type="scientific">Candidatus Kaiserbacteria bacterium RIFCSPLOWO2_01_FULL_52_12b</name>
    <dbReference type="NCBI Taxonomy" id="1798509"/>
    <lineage>
        <taxon>Bacteria</taxon>
        <taxon>Candidatus Kaiseribacteriota</taxon>
    </lineage>
</organism>
<evidence type="ECO:0000259" key="1">
    <source>
        <dbReference type="Pfam" id="PF05161"/>
    </source>
</evidence>
<dbReference type="AlphaFoldDB" id="A0A1F6EXD2"/>
<dbReference type="GO" id="GO:0005737">
    <property type="term" value="C:cytoplasm"/>
    <property type="evidence" value="ECO:0007669"/>
    <property type="project" value="TreeGrafter"/>
</dbReference>
<dbReference type="Gene3D" id="3.40.1480.10">
    <property type="entry name" value="MOFRL domain"/>
    <property type="match status" value="1"/>
</dbReference>
<evidence type="ECO:0000313" key="4">
    <source>
        <dbReference type="Proteomes" id="UP000178811"/>
    </source>
</evidence>
<dbReference type="Pfam" id="PF05161">
    <property type="entry name" value="MOFRL"/>
    <property type="match status" value="1"/>
</dbReference>
<dbReference type="Gene3D" id="3.40.50.10180">
    <property type="entry name" value="Glycerate kinase, MOFRL-like N-terminal domain"/>
    <property type="match status" value="1"/>
</dbReference>
<dbReference type="InterPro" id="IPR007835">
    <property type="entry name" value="MOFRL"/>
</dbReference>
<name>A0A1F6EXD2_9BACT</name>
<dbReference type="InterPro" id="IPR039760">
    <property type="entry name" value="MOFRL_protein"/>
</dbReference>
<feature type="domain" description="MOFRL-associated" evidence="2">
    <location>
        <begin position="20"/>
        <end position="245"/>
    </location>
</feature>
<feature type="domain" description="MOFRL" evidence="1">
    <location>
        <begin position="321"/>
        <end position="423"/>
    </location>
</feature>
<protein>
    <recommendedName>
        <fullName evidence="5">Glycerate kinase</fullName>
    </recommendedName>
</protein>
<dbReference type="PANTHER" id="PTHR12227:SF0">
    <property type="entry name" value="GLYCERATE KINASE"/>
    <property type="match status" value="1"/>
</dbReference>
<dbReference type="GO" id="GO:0008887">
    <property type="term" value="F:glycerate kinase activity"/>
    <property type="evidence" value="ECO:0007669"/>
    <property type="project" value="InterPro"/>
</dbReference>
<dbReference type="InterPro" id="IPR025286">
    <property type="entry name" value="MOFRL_assoc_dom"/>
</dbReference>
<dbReference type="Proteomes" id="UP000178811">
    <property type="component" value="Unassembled WGS sequence"/>
</dbReference>
<evidence type="ECO:0008006" key="5">
    <source>
        <dbReference type="Google" id="ProtNLM"/>
    </source>
</evidence>
<dbReference type="EMBL" id="MFLW01000016">
    <property type="protein sequence ID" value="OGG78291.1"/>
    <property type="molecule type" value="Genomic_DNA"/>
</dbReference>
<accession>A0A1F6EXD2</accession>